<dbReference type="AlphaFoldDB" id="A0A4V6IN80"/>
<accession>A0A4V6IN80</accession>
<dbReference type="EMBL" id="LR536450">
    <property type="protein sequence ID" value="VFU10448.1"/>
    <property type="molecule type" value="Genomic_DNA"/>
</dbReference>
<sequence length="81" mass="9156">MRQNLSFAARKVPAFLWPLLDASLSVRRYKNHSRFLDVVFESKAYAHGPSFARAFFPADLAGLRVARGLLCRVAAQYIQVT</sequence>
<gene>
    <name evidence="1" type="ORF">MTUNDRAET4_3561</name>
</gene>
<evidence type="ECO:0000313" key="2">
    <source>
        <dbReference type="Proteomes" id="UP000294360"/>
    </source>
</evidence>
<proteinExistence type="predicted"/>
<name>A0A4V6IN80_METTU</name>
<evidence type="ECO:0000313" key="1">
    <source>
        <dbReference type="EMBL" id="VFU10448.1"/>
    </source>
</evidence>
<dbReference type="KEGG" id="mtun:MTUNDRAET4_3561"/>
<protein>
    <submittedName>
        <fullName evidence="1">Uncharacterized protein</fullName>
    </submittedName>
</protein>
<dbReference type="Proteomes" id="UP000294360">
    <property type="component" value="Chromosome"/>
</dbReference>
<organism evidence="1 2">
    <name type="scientific">Methylocella tundrae</name>
    <dbReference type="NCBI Taxonomy" id="227605"/>
    <lineage>
        <taxon>Bacteria</taxon>
        <taxon>Pseudomonadati</taxon>
        <taxon>Pseudomonadota</taxon>
        <taxon>Alphaproteobacteria</taxon>
        <taxon>Hyphomicrobiales</taxon>
        <taxon>Beijerinckiaceae</taxon>
        <taxon>Methylocella</taxon>
    </lineage>
</organism>
<reference evidence="1 2" key="1">
    <citation type="submission" date="2019-03" db="EMBL/GenBank/DDBJ databases">
        <authorList>
            <person name="Kox A.R. M."/>
        </authorList>
    </citation>
    <scope>NUCLEOTIDE SEQUENCE [LARGE SCALE GENOMIC DNA]</scope>
    <source>
        <strain evidence="1">MTUNDRAET4 annotated genome</strain>
    </source>
</reference>